<evidence type="ECO:0000256" key="1">
    <source>
        <dbReference type="SAM" id="MobiDB-lite"/>
    </source>
</evidence>
<feature type="transmembrane region" description="Helical" evidence="2">
    <location>
        <begin position="170"/>
        <end position="194"/>
    </location>
</feature>
<feature type="transmembrane region" description="Helical" evidence="2">
    <location>
        <begin position="141"/>
        <end position="158"/>
    </location>
</feature>
<name>A0A2H3DER3_ARMGA</name>
<feature type="transmembrane region" description="Helical" evidence="2">
    <location>
        <begin position="62"/>
        <end position="87"/>
    </location>
</feature>
<accession>A0A2H3DER3</accession>
<keyword evidence="4" id="KW-1185">Reference proteome</keyword>
<dbReference type="OMA" id="TMYIYLA"/>
<keyword evidence="2" id="KW-1133">Transmembrane helix</keyword>
<gene>
    <name evidence="3" type="ORF">ARMGADRAFT_133510</name>
</gene>
<proteinExistence type="predicted"/>
<feature type="transmembrane region" description="Helical" evidence="2">
    <location>
        <begin position="215"/>
        <end position="238"/>
    </location>
</feature>
<feature type="transmembrane region" description="Helical" evidence="2">
    <location>
        <begin position="107"/>
        <end position="129"/>
    </location>
</feature>
<evidence type="ECO:0000256" key="2">
    <source>
        <dbReference type="SAM" id="Phobius"/>
    </source>
</evidence>
<feature type="region of interest" description="Disordered" evidence="1">
    <location>
        <begin position="309"/>
        <end position="345"/>
    </location>
</feature>
<sequence>MQASLPPGLTDAEKAKFLNDLGSEMDRVILASLLQGLYTGIIAVALWNIYLHKSRPIGPPMIIVIIALYITTCANFSLDWLIVRTALVTNGQNLVTKFTNFENPLRWITVVTGVFAVFCTILVDTTMIWRCWMVWGRRWQIVILPTLCLIAAAALKIFTTCQPYSAVQSYFRLLVLYASLILASTLWCTLLMIYRVMTVAQGAPAQGAGRAYWHFLEVLVESSALYAVPLILYVALFAHGSNAFYYLDPIAGITRGIAPTLLVGRVAAGHARPDDSWKGSVMTSPLRFGQDKTEKSSLGFSMAVDEDVEAQSAGRGSNNRVEEQEEGSDKIENQSDEDPIIELRR</sequence>
<keyword evidence="2" id="KW-0472">Membrane</keyword>
<feature type="compositionally biased region" description="Acidic residues" evidence="1">
    <location>
        <begin position="334"/>
        <end position="345"/>
    </location>
</feature>
<dbReference type="EMBL" id="KZ293656">
    <property type="protein sequence ID" value="PBK93715.1"/>
    <property type="molecule type" value="Genomic_DNA"/>
</dbReference>
<dbReference type="AlphaFoldDB" id="A0A2H3DER3"/>
<keyword evidence="2" id="KW-0812">Transmembrane</keyword>
<dbReference type="Proteomes" id="UP000217790">
    <property type="component" value="Unassembled WGS sequence"/>
</dbReference>
<protein>
    <submittedName>
        <fullName evidence="3">Uncharacterized protein</fullName>
    </submittedName>
</protein>
<dbReference type="InParanoid" id="A0A2H3DER3"/>
<evidence type="ECO:0000313" key="4">
    <source>
        <dbReference type="Proteomes" id="UP000217790"/>
    </source>
</evidence>
<organism evidence="3 4">
    <name type="scientific">Armillaria gallica</name>
    <name type="common">Bulbous honey fungus</name>
    <name type="synonym">Armillaria bulbosa</name>
    <dbReference type="NCBI Taxonomy" id="47427"/>
    <lineage>
        <taxon>Eukaryota</taxon>
        <taxon>Fungi</taxon>
        <taxon>Dikarya</taxon>
        <taxon>Basidiomycota</taxon>
        <taxon>Agaricomycotina</taxon>
        <taxon>Agaricomycetes</taxon>
        <taxon>Agaricomycetidae</taxon>
        <taxon>Agaricales</taxon>
        <taxon>Marasmiineae</taxon>
        <taxon>Physalacriaceae</taxon>
        <taxon>Armillaria</taxon>
    </lineage>
</organism>
<dbReference type="OrthoDB" id="2926605at2759"/>
<evidence type="ECO:0000313" key="3">
    <source>
        <dbReference type="EMBL" id="PBK93715.1"/>
    </source>
</evidence>
<reference evidence="4" key="1">
    <citation type="journal article" date="2017" name="Nat. Ecol. Evol.">
        <title>Genome expansion and lineage-specific genetic innovations in the forest pathogenic fungi Armillaria.</title>
        <authorList>
            <person name="Sipos G."/>
            <person name="Prasanna A.N."/>
            <person name="Walter M.C."/>
            <person name="O'Connor E."/>
            <person name="Balint B."/>
            <person name="Krizsan K."/>
            <person name="Kiss B."/>
            <person name="Hess J."/>
            <person name="Varga T."/>
            <person name="Slot J."/>
            <person name="Riley R."/>
            <person name="Boka B."/>
            <person name="Rigling D."/>
            <person name="Barry K."/>
            <person name="Lee J."/>
            <person name="Mihaltcheva S."/>
            <person name="LaButti K."/>
            <person name="Lipzen A."/>
            <person name="Waldron R."/>
            <person name="Moloney N.M."/>
            <person name="Sperisen C."/>
            <person name="Kredics L."/>
            <person name="Vagvoelgyi C."/>
            <person name="Patrignani A."/>
            <person name="Fitzpatrick D."/>
            <person name="Nagy I."/>
            <person name="Doyle S."/>
            <person name="Anderson J.B."/>
            <person name="Grigoriev I.V."/>
            <person name="Gueldener U."/>
            <person name="Muensterkoetter M."/>
            <person name="Nagy L.G."/>
        </authorList>
    </citation>
    <scope>NUCLEOTIDE SEQUENCE [LARGE SCALE GENOMIC DNA]</scope>
    <source>
        <strain evidence="4">Ar21-2</strain>
    </source>
</reference>
<feature type="transmembrane region" description="Helical" evidence="2">
    <location>
        <begin position="28"/>
        <end position="50"/>
    </location>
</feature>